<evidence type="ECO:0000256" key="4">
    <source>
        <dbReference type="ARBA" id="ARBA00022475"/>
    </source>
</evidence>
<dbReference type="InterPro" id="IPR001757">
    <property type="entry name" value="P_typ_ATPase"/>
</dbReference>
<dbReference type="SUPFAM" id="SSF81653">
    <property type="entry name" value="Calcium ATPase, transduction domain A"/>
    <property type="match status" value="1"/>
</dbReference>
<dbReference type="InterPro" id="IPR018303">
    <property type="entry name" value="ATPase_P-typ_P_site"/>
</dbReference>
<evidence type="ECO:0000313" key="18">
    <source>
        <dbReference type="Proteomes" id="UP000305674"/>
    </source>
</evidence>
<keyword evidence="7 15" id="KW-0479">Metal-binding</keyword>
<dbReference type="Gene3D" id="3.40.1110.10">
    <property type="entry name" value="Calcium-transporting ATPase, cytoplasmic domain N"/>
    <property type="match status" value="1"/>
</dbReference>
<keyword evidence="17" id="KW-0378">Hydrolase</keyword>
<evidence type="ECO:0000256" key="6">
    <source>
        <dbReference type="ARBA" id="ARBA00022692"/>
    </source>
</evidence>
<dbReference type="PROSITE" id="PS50846">
    <property type="entry name" value="HMA_2"/>
    <property type="match status" value="1"/>
</dbReference>
<dbReference type="Gene3D" id="3.40.50.1000">
    <property type="entry name" value="HAD superfamily/HAD-like"/>
    <property type="match status" value="1"/>
</dbReference>
<keyword evidence="10" id="KW-0460">Magnesium</keyword>
<dbReference type="Pfam" id="PF00403">
    <property type="entry name" value="HMA"/>
    <property type="match status" value="1"/>
</dbReference>
<dbReference type="InterPro" id="IPR023214">
    <property type="entry name" value="HAD_sf"/>
</dbReference>
<keyword evidence="13" id="KW-0406">Ion transport</keyword>
<sequence>MSSNACFHCGQPVPLSATFSVTIDAQPREMCCPGCAAVAQTICDAGLGDYYRYRTESGSKQSLDAIMAQLDAYDLEEVQREFVAREGGLNSVVLSVQGISCAACAWLIERHFRKLDGIHRVNVNTTTMRATVSWYPDRIKLSAILNQLAAIGYPSTPFQPDAKEQTYAHSTRQFLFRLGLAGMATMQVMMLAVALYMGYFTELDPLYRDYFRWVSLLFATPVALYSAQPFYFSALRALMSLRVNMDLPVSIAILGAFGASCVATFKGAGEVYFESVSMFTFFLLLGRFLEQRARRKAAESASNLHRLVPLTAELVTEQGQQQVAAKTLKIGDLCLVKPGDAIPADGELVSQAAAVDESMLTGEQEPVAKRAGDPLYGGSVNFDQSIEIRITRVGTEQLIHTIVRMQEQAAQEKPEIARLADRVARYFVPGVLALSTLTYLAWHFIDPARAFWVTLSVLVATCPCALSLATPAALTCGSTALRNHGLLSRSSRVLETLPKIDTLLFDKTGTLTQGNWSLTRSHSLDGHPVARHLALVAALERASSHPLAQAFRAFDQPGLSVESLEHIPAGGIQGRVNGVRYRVGHSRFIGLEQQDDRLWLADERGSLAWFRLEDTLREDAAPTLARLQSQGLRCEMLSGDPSPQAPALAAELKMDDCHHGMTPAEKHTYLKSLQMDGHRVAMFGDGVNDAPVLAGADLSIAMGAGTELAKSSADLVLLGDRLGPVVDGIAIAKKTVRVIRQNLIWALGYNLAILPLAVCGLVPPYAAAIGMSASSLIVVGNSVRLLKL</sequence>
<dbReference type="FunFam" id="2.70.150.10:FF:000002">
    <property type="entry name" value="Copper-transporting ATPase 1, putative"/>
    <property type="match status" value="1"/>
</dbReference>
<feature type="transmembrane region" description="Helical" evidence="15">
    <location>
        <begin position="271"/>
        <end position="289"/>
    </location>
</feature>
<gene>
    <name evidence="17" type="primary">cadA</name>
    <name evidence="17" type="ORF">FCL40_04670</name>
</gene>
<evidence type="ECO:0000313" key="17">
    <source>
        <dbReference type="EMBL" id="TKB50452.1"/>
    </source>
</evidence>
<dbReference type="NCBIfam" id="TIGR01494">
    <property type="entry name" value="ATPase_P-type"/>
    <property type="match status" value="1"/>
</dbReference>
<dbReference type="InterPro" id="IPR021993">
    <property type="entry name" value="ATPase-cat-bd"/>
</dbReference>
<keyword evidence="8 15" id="KW-0547">Nucleotide-binding</keyword>
<dbReference type="GO" id="GO:0043682">
    <property type="term" value="F:P-type divalent copper transporter activity"/>
    <property type="evidence" value="ECO:0007669"/>
    <property type="project" value="TreeGrafter"/>
</dbReference>
<dbReference type="InterPro" id="IPR006121">
    <property type="entry name" value="HMA_dom"/>
</dbReference>
<dbReference type="Pfam" id="PF12156">
    <property type="entry name" value="ATPase-cat_bd"/>
    <property type="match status" value="1"/>
</dbReference>
<evidence type="ECO:0000256" key="1">
    <source>
        <dbReference type="ARBA" id="ARBA00004651"/>
    </source>
</evidence>
<dbReference type="EC" id="3.6.3.3" evidence="17"/>
<dbReference type="PANTHER" id="PTHR43520:SF5">
    <property type="entry name" value="CATION-TRANSPORTING P-TYPE ATPASE-RELATED"/>
    <property type="match status" value="1"/>
</dbReference>
<accession>A0A4U1BGJ4</accession>
<keyword evidence="5" id="KW-0597">Phosphoprotein</keyword>
<dbReference type="SUPFAM" id="SSF81665">
    <property type="entry name" value="Calcium ATPase, transmembrane domain M"/>
    <property type="match status" value="1"/>
</dbReference>
<dbReference type="SUPFAM" id="SSF56784">
    <property type="entry name" value="HAD-like"/>
    <property type="match status" value="1"/>
</dbReference>
<proteinExistence type="inferred from homology"/>
<keyword evidence="11" id="KW-1278">Translocase</keyword>
<dbReference type="CDD" id="cd02079">
    <property type="entry name" value="P-type_ATPase_HM"/>
    <property type="match status" value="1"/>
</dbReference>
<dbReference type="AlphaFoldDB" id="A0A4U1BGJ4"/>
<dbReference type="GO" id="GO:0055070">
    <property type="term" value="P:copper ion homeostasis"/>
    <property type="evidence" value="ECO:0007669"/>
    <property type="project" value="TreeGrafter"/>
</dbReference>
<evidence type="ECO:0000256" key="3">
    <source>
        <dbReference type="ARBA" id="ARBA00022448"/>
    </source>
</evidence>
<evidence type="ECO:0000256" key="13">
    <source>
        <dbReference type="ARBA" id="ARBA00023065"/>
    </source>
</evidence>
<dbReference type="GO" id="GO:0016887">
    <property type="term" value="F:ATP hydrolysis activity"/>
    <property type="evidence" value="ECO:0007669"/>
    <property type="project" value="InterPro"/>
</dbReference>
<dbReference type="OrthoDB" id="9814270at2"/>
<dbReference type="InterPro" id="IPR023299">
    <property type="entry name" value="ATPase_P-typ_cyto_dom_N"/>
</dbReference>
<dbReference type="PRINTS" id="PR00119">
    <property type="entry name" value="CATATPASE"/>
</dbReference>
<dbReference type="InterPro" id="IPR008250">
    <property type="entry name" value="ATPase_P-typ_transduc_dom_A_sf"/>
</dbReference>
<dbReference type="SUPFAM" id="SSF55008">
    <property type="entry name" value="HMA, heavy metal-associated domain"/>
    <property type="match status" value="1"/>
</dbReference>
<reference evidence="17 18" key="1">
    <citation type="submission" date="2019-04" db="EMBL/GenBank/DDBJ databases">
        <authorList>
            <person name="Hwang J.C."/>
        </authorList>
    </citation>
    <scope>NUCLEOTIDE SEQUENCE [LARGE SCALE GENOMIC DNA]</scope>
    <source>
        <strain evidence="17 18">IMCC35001</strain>
    </source>
</reference>
<dbReference type="Gene3D" id="3.30.70.100">
    <property type="match status" value="1"/>
</dbReference>
<feature type="transmembrane region" description="Helical" evidence="15">
    <location>
        <begin position="247"/>
        <end position="265"/>
    </location>
</feature>
<evidence type="ECO:0000256" key="2">
    <source>
        <dbReference type="ARBA" id="ARBA00006024"/>
    </source>
</evidence>
<dbReference type="Gene3D" id="2.70.150.10">
    <property type="entry name" value="Calcium-transporting ATPase, cytoplasmic transduction domain A"/>
    <property type="match status" value="1"/>
</dbReference>
<dbReference type="GO" id="GO:0005507">
    <property type="term" value="F:copper ion binding"/>
    <property type="evidence" value="ECO:0007669"/>
    <property type="project" value="TreeGrafter"/>
</dbReference>
<dbReference type="InterPro" id="IPR027256">
    <property type="entry name" value="P-typ_ATPase_IB"/>
</dbReference>
<name>A0A4U1BGJ4_9GAMM</name>
<dbReference type="PROSITE" id="PS00154">
    <property type="entry name" value="ATPASE_E1_E2"/>
    <property type="match status" value="1"/>
</dbReference>
<evidence type="ECO:0000256" key="14">
    <source>
        <dbReference type="ARBA" id="ARBA00023136"/>
    </source>
</evidence>
<feature type="transmembrane region" description="Helical" evidence="15">
    <location>
        <begin position="743"/>
        <end position="763"/>
    </location>
</feature>
<organism evidence="17 18">
    <name type="scientific">Ferrimonas sediminicola</name>
    <dbReference type="NCBI Taxonomy" id="2569538"/>
    <lineage>
        <taxon>Bacteria</taxon>
        <taxon>Pseudomonadati</taxon>
        <taxon>Pseudomonadota</taxon>
        <taxon>Gammaproteobacteria</taxon>
        <taxon>Alteromonadales</taxon>
        <taxon>Ferrimonadaceae</taxon>
        <taxon>Ferrimonas</taxon>
    </lineage>
</organism>
<dbReference type="InterPro" id="IPR036163">
    <property type="entry name" value="HMA_dom_sf"/>
</dbReference>
<keyword evidence="14 15" id="KW-0472">Membrane</keyword>
<keyword evidence="4 15" id="KW-1003">Cell membrane</keyword>
<evidence type="ECO:0000256" key="15">
    <source>
        <dbReference type="RuleBase" id="RU362081"/>
    </source>
</evidence>
<feature type="transmembrane region" description="Helical" evidence="15">
    <location>
        <begin position="426"/>
        <end position="445"/>
    </location>
</feature>
<dbReference type="GO" id="GO:0005886">
    <property type="term" value="C:plasma membrane"/>
    <property type="evidence" value="ECO:0007669"/>
    <property type="project" value="UniProtKB-SubCell"/>
</dbReference>
<keyword evidence="12 15" id="KW-1133">Transmembrane helix</keyword>
<dbReference type="InterPro" id="IPR036412">
    <property type="entry name" value="HAD-like_sf"/>
</dbReference>
<feature type="domain" description="HMA" evidence="16">
    <location>
        <begin position="90"/>
        <end position="156"/>
    </location>
</feature>
<evidence type="ECO:0000256" key="9">
    <source>
        <dbReference type="ARBA" id="ARBA00022840"/>
    </source>
</evidence>
<dbReference type="NCBIfam" id="TIGR01511">
    <property type="entry name" value="ATPase-IB1_Cu"/>
    <property type="match status" value="1"/>
</dbReference>
<dbReference type="Proteomes" id="UP000305674">
    <property type="component" value="Unassembled WGS sequence"/>
</dbReference>
<dbReference type="GO" id="GO:0005524">
    <property type="term" value="F:ATP binding"/>
    <property type="evidence" value="ECO:0007669"/>
    <property type="project" value="UniProtKB-UniRule"/>
</dbReference>
<evidence type="ECO:0000259" key="16">
    <source>
        <dbReference type="PROSITE" id="PS50846"/>
    </source>
</evidence>
<evidence type="ECO:0000256" key="7">
    <source>
        <dbReference type="ARBA" id="ARBA00022723"/>
    </source>
</evidence>
<dbReference type="Pfam" id="PF00702">
    <property type="entry name" value="Hydrolase"/>
    <property type="match status" value="1"/>
</dbReference>
<comment type="similarity">
    <text evidence="2 15">Belongs to the cation transport ATPase (P-type) (TC 3.A.3) family. Type IB subfamily.</text>
</comment>
<keyword evidence="9 15" id="KW-0067">ATP-binding</keyword>
<evidence type="ECO:0000256" key="5">
    <source>
        <dbReference type="ARBA" id="ARBA00022553"/>
    </source>
</evidence>
<dbReference type="Pfam" id="PF00122">
    <property type="entry name" value="E1-E2_ATPase"/>
    <property type="match status" value="1"/>
</dbReference>
<dbReference type="PROSITE" id="PS01229">
    <property type="entry name" value="COF_2"/>
    <property type="match status" value="1"/>
</dbReference>
<protein>
    <submittedName>
        <fullName evidence="17">Cadmium-translocating P-type ATPase</fullName>
        <ecNumber evidence="17">3.6.3.3</ecNumber>
    </submittedName>
</protein>
<dbReference type="InterPro" id="IPR023298">
    <property type="entry name" value="ATPase_P-typ_TM_dom_sf"/>
</dbReference>
<comment type="caution">
    <text evidence="17">The sequence shown here is derived from an EMBL/GenBank/DDBJ whole genome shotgun (WGS) entry which is preliminary data.</text>
</comment>
<feature type="transmembrane region" description="Helical" evidence="15">
    <location>
        <begin position="210"/>
        <end position="227"/>
    </location>
</feature>
<dbReference type="CDD" id="cd00371">
    <property type="entry name" value="HMA"/>
    <property type="match status" value="1"/>
</dbReference>
<keyword evidence="6 15" id="KW-0812">Transmembrane</keyword>
<evidence type="ECO:0000256" key="12">
    <source>
        <dbReference type="ARBA" id="ARBA00022989"/>
    </source>
</evidence>
<keyword evidence="3" id="KW-0813">Transport</keyword>
<evidence type="ECO:0000256" key="10">
    <source>
        <dbReference type="ARBA" id="ARBA00022842"/>
    </source>
</evidence>
<keyword evidence="18" id="KW-1185">Reference proteome</keyword>
<feature type="transmembrane region" description="Helical" evidence="15">
    <location>
        <begin position="451"/>
        <end position="474"/>
    </location>
</feature>
<evidence type="ECO:0000256" key="8">
    <source>
        <dbReference type="ARBA" id="ARBA00022741"/>
    </source>
</evidence>
<feature type="transmembrane region" description="Helical" evidence="15">
    <location>
        <begin position="174"/>
        <end position="198"/>
    </location>
</feature>
<dbReference type="NCBIfam" id="TIGR01512">
    <property type="entry name" value="ATPase-IB2_Cd"/>
    <property type="match status" value="1"/>
</dbReference>
<dbReference type="PANTHER" id="PTHR43520">
    <property type="entry name" value="ATP7, ISOFORM B"/>
    <property type="match status" value="1"/>
</dbReference>
<evidence type="ECO:0000256" key="11">
    <source>
        <dbReference type="ARBA" id="ARBA00022967"/>
    </source>
</evidence>
<comment type="subcellular location">
    <subcellularLocation>
        <location evidence="1">Cell membrane</location>
        <topology evidence="1">Multi-pass membrane protein</topology>
    </subcellularLocation>
</comment>
<dbReference type="EMBL" id="SWCI01000002">
    <property type="protein sequence ID" value="TKB50452.1"/>
    <property type="molecule type" value="Genomic_DNA"/>
</dbReference>
<dbReference type="NCBIfam" id="TIGR01525">
    <property type="entry name" value="ATPase-IB_hvy"/>
    <property type="match status" value="1"/>
</dbReference>
<dbReference type="InterPro" id="IPR059000">
    <property type="entry name" value="ATPase_P-type_domA"/>
</dbReference>
<dbReference type="RefSeq" id="WP_136851840.1">
    <property type="nucleotide sequence ID" value="NZ_SWCI01000002.1"/>
</dbReference>